<sequence length="209" mass="22656">MRTVKILIILVLLFPAGSAAAPAPSTGGTTNWLDTFDEWVGPRDMSMYNPPIETPERASITEEVARQYPGMILLDENVTLTFPEIPSATVSGQPSGPAVDVVMTDPVYFSPVPAGNGYDERDVISKSWPLATGTWGTLEIISNPVAALIKSLINVLLFTPCDDETAHGGIDRVSGYDRMTRILQSDSEVRDLIEGGYILAASSTRRENR</sequence>
<dbReference type="RefSeq" id="WP_150468720.1">
    <property type="nucleotide sequence ID" value="NZ_BCNX01000008.1"/>
</dbReference>
<name>A0A1G8ZUA4_9EURY</name>
<keyword evidence="2" id="KW-1185">Reference proteome</keyword>
<dbReference type="EMBL" id="FNFT01000005">
    <property type="protein sequence ID" value="SDK18696.1"/>
    <property type="molecule type" value="Genomic_DNA"/>
</dbReference>
<reference evidence="1 2" key="1">
    <citation type="submission" date="2016-10" db="EMBL/GenBank/DDBJ databases">
        <authorList>
            <person name="Varghese N."/>
            <person name="Submissions S."/>
        </authorList>
    </citation>
    <scope>NUCLEOTIDE SEQUENCE [LARGE SCALE GENOMIC DNA]</scope>
    <source>
        <strain evidence="1 2">DSM 2373</strain>
    </source>
</reference>
<dbReference type="STRING" id="2200.GCA_001571405_01590"/>
<organism evidence="1 2">
    <name type="scientific">Methanoculleus thermophilus</name>
    <dbReference type="NCBI Taxonomy" id="2200"/>
    <lineage>
        <taxon>Archaea</taxon>
        <taxon>Methanobacteriati</taxon>
        <taxon>Methanobacteriota</taxon>
        <taxon>Stenosarchaea group</taxon>
        <taxon>Methanomicrobia</taxon>
        <taxon>Methanomicrobiales</taxon>
        <taxon>Methanomicrobiaceae</taxon>
        <taxon>Methanoculleus</taxon>
    </lineage>
</organism>
<evidence type="ECO:0000313" key="2">
    <source>
        <dbReference type="Proteomes" id="UP000326500"/>
    </source>
</evidence>
<dbReference type="AlphaFoldDB" id="A0A1G8ZUA4"/>
<gene>
    <name evidence="1" type="ORF">SAMN04488571_10520</name>
</gene>
<dbReference type="OrthoDB" id="107013at2157"/>
<dbReference type="Proteomes" id="UP000326500">
    <property type="component" value="Unassembled WGS sequence"/>
</dbReference>
<accession>A0A1G8ZUA4</accession>
<protein>
    <submittedName>
        <fullName evidence="1">Uncharacterized protein</fullName>
    </submittedName>
</protein>
<evidence type="ECO:0000313" key="1">
    <source>
        <dbReference type="EMBL" id="SDK18696.1"/>
    </source>
</evidence>
<proteinExistence type="predicted"/>